<sequence>MMVENKESKQTDVKDQKVEPLSFGGQTGMVCDFETGICGPVNDNKTTENEDK</sequence>
<proteinExistence type="predicted"/>
<feature type="compositionally biased region" description="Basic and acidic residues" evidence="1">
    <location>
        <begin position="1"/>
        <end position="18"/>
    </location>
</feature>
<keyword evidence="3" id="KW-1185">Reference proteome</keyword>
<name>A0A6V7R463_9STAP</name>
<reference evidence="2 3" key="1">
    <citation type="submission" date="2020-07" db="EMBL/GenBank/DDBJ databases">
        <authorList>
            <person name="Criscuolo A."/>
        </authorList>
    </citation>
    <scope>NUCLEOTIDE SEQUENCE [LARGE SCALE GENOMIC DNA]</scope>
    <source>
        <strain evidence="2">CIP111649</strain>
    </source>
</reference>
<dbReference type="EMBL" id="CAJEWD010000003">
    <property type="protein sequence ID" value="CAD2071833.1"/>
    <property type="molecule type" value="Genomic_DNA"/>
</dbReference>
<organism evidence="2 3">
    <name type="scientific">Jeotgalicoccus meleagridis</name>
    <dbReference type="NCBI Taxonomy" id="2759181"/>
    <lineage>
        <taxon>Bacteria</taxon>
        <taxon>Bacillati</taxon>
        <taxon>Bacillota</taxon>
        <taxon>Bacilli</taxon>
        <taxon>Bacillales</taxon>
        <taxon>Staphylococcaceae</taxon>
        <taxon>Jeotgalicoccus</taxon>
    </lineage>
</organism>
<gene>
    <name evidence="2" type="ORF">JEODO184_00431</name>
</gene>
<comment type="caution">
    <text evidence="2">The sequence shown here is derived from an EMBL/GenBank/DDBJ whole genome shotgun (WGS) entry which is preliminary data.</text>
</comment>
<feature type="region of interest" description="Disordered" evidence="1">
    <location>
        <begin position="1"/>
        <end position="26"/>
    </location>
</feature>
<dbReference type="Proteomes" id="UP000589351">
    <property type="component" value="Unassembled WGS sequence"/>
</dbReference>
<evidence type="ECO:0000313" key="3">
    <source>
        <dbReference type="Proteomes" id="UP000589351"/>
    </source>
</evidence>
<dbReference type="AlphaFoldDB" id="A0A6V7R463"/>
<evidence type="ECO:0000256" key="1">
    <source>
        <dbReference type="SAM" id="MobiDB-lite"/>
    </source>
</evidence>
<accession>A0A6V7R463</accession>
<evidence type="ECO:0000313" key="2">
    <source>
        <dbReference type="EMBL" id="CAD2071833.1"/>
    </source>
</evidence>
<protein>
    <submittedName>
        <fullName evidence="2">Uncharacterized protein</fullName>
    </submittedName>
</protein>